<dbReference type="GO" id="GO:0016042">
    <property type="term" value="P:lipid catabolic process"/>
    <property type="evidence" value="ECO:0007669"/>
    <property type="project" value="UniProtKB-KW"/>
</dbReference>
<evidence type="ECO:0000256" key="3">
    <source>
        <dbReference type="ARBA" id="ARBA00022963"/>
    </source>
</evidence>
<keyword evidence="4" id="KW-0812">Transmembrane</keyword>
<sequence>MAIYSSNCSKLYIVTLILFMMMISLFGICLGQNSSVGPSFIFGDALFDAGNNNFIPTLSKSDFYPYGIDFGQPTGEELGYKDFTLPYLSPLLAITDDKLLEPRVLDLGVNYASAGAGILNETGKIFVGRINMDAQIDNFENTRQNIISSIGNDGAMQLLIQKAVFYISIGSSDFIHNYMIPSILSNADLDLVPSLKFRLYNLGARKIVVLNVGPIGCTPSQRDANILSLDNNNCAIFPNRLAQIFNMQLRNLITELTNSLEGSKLVYADVYNVMEDIIENYSKYGFENSDSSCCYVVGRFGGLIPCGPKSKVCLERNKYVFWDPYNPSQAANEIIAKSLLDGDTHIISPNNVRQLFQS</sequence>
<evidence type="ECO:0000256" key="1">
    <source>
        <dbReference type="ARBA" id="ARBA00008668"/>
    </source>
</evidence>
<keyword evidence="6" id="KW-1185">Reference proteome</keyword>
<keyword evidence="3" id="KW-0443">Lipid metabolism</keyword>
<dbReference type="Pfam" id="PF00657">
    <property type="entry name" value="Lipase_GDSL"/>
    <property type="match status" value="1"/>
</dbReference>
<proteinExistence type="inferred from homology"/>
<dbReference type="AlphaFoldDB" id="A0A7J6E756"/>
<accession>A0A7J6E756</accession>
<dbReference type="EMBL" id="JAATIQ010000483">
    <property type="protein sequence ID" value="KAF4354293.1"/>
    <property type="molecule type" value="Genomic_DNA"/>
</dbReference>
<evidence type="ECO:0000256" key="2">
    <source>
        <dbReference type="ARBA" id="ARBA00022801"/>
    </source>
</evidence>
<protein>
    <recommendedName>
        <fullName evidence="7">GDSL esterase/lipase</fullName>
    </recommendedName>
</protein>
<evidence type="ECO:0000313" key="5">
    <source>
        <dbReference type="EMBL" id="KAF4354293.1"/>
    </source>
</evidence>
<feature type="transmembrane region" description="Helical" evidence="4">
    <location>
        <begin position="12"/>
        <end position="31"/>
    </location>
</feature>
<keyword evidence="4" id="KW-1133">Transmembrane helix</keyword>
<keyword evidence="2" id="KW-0378">Hydrolase</keyword>
<gene>
    <name evidence="5" type="ORF">G4B88_007422</name>
</gene>
<evidence type="ECO:0000313" key="6">
    <source>
        <dbReference type="Proteomes" id="UP000583929"/>
    </source>
</evidence>
<dbReference type="InterPro" id="IPR036514">
    <property type="entry name" value="SGNH_hydro_sf"/>
</dbReference>
<dbReference type="PANTHER" id="PTHR45648:SF9">
    <property type="entry name" value="PROLINE-RICH PROTEIN APG, PUTATIVE-RELATED"/>
    <property type="match status" value="1"/>
</dbReference>
<dbReference type="PANTHER" id="PTHR45648">
    <property type="entry name" value="GDSL LIPASE/ACYLHYDROLASE FAMILY PROTEIN (AFU_ORTHOLOGUE AFUA_4G14700)"/>
    <property type="match status" value="1"/>
</dbReference>
<dbReference type="InterPro" id="IPR035669">
    <property type="entry name" value="SGNH_plant_lipase-like"/>
</dbReference>
<evidence type="ECO:0000256" key="4">
    <source>
        <dbReference type="SAM" id="Phobius"/>
    </source>
</evidence>
<dbReference type="InterPro" id="IPR051058">
    <property type="entry name" value="GDSL_Est/Lipase"/>
</dbReference>
<comment type="similarity">
    <text evidence="1">Belongs to the 'GDSL' lipolytic enzyme family.</text>
</comment>
<keyword evidence="4" id="KW-0472">Membrane</keyword>
<reference evidence="5 6" key="1">
    <citation type="journal article" date="2020" name="bioRxiv">
        <title>Sequence and annotation of 42 cannabis genomes reveals extensive copy number variation in cannabinoid synthesis and pathogen resistance genes.</title>
        <authorList>
            <person name="Mckernan K.J."/>
            <person name="Helbert Y."/>
            <person name="Kane L.T."/>
            <person name="Ebling H."/>
            <person name="Zhang L."/>
            <person name="Liu B."/>
            <person name="Eaton Z."/>
            <person name="Mclaughlin S."/>
            <person name="Kingan S."/>
            <person name="Baybayan P."/>
            <person name="Concepcion G."/>
            <person name="Jordan M."/>
            <person name="Riva A."/>
            <person name="Barbazuk W."/>
            <person name="Harkins T."/>
        </authorList>
    </citation>
    <scope>NUCLEOTIDE SEQUENCE [LARGE SCALE GENOMIC DNA]</scope>
    <source>
        <strain evidence="6">cv. Jamaican Lion 4</strain>
        <tissue evidence="5">Leaf</tissue>
    </source>
</reference>
<evidence type="ECO:0008006" key="7">
    <source>
        <dbReference type="Google" id="ProtNLM"/>
    </source>
</evidence>
<dbReference type="Proteomes" id="UP000583929">
    <property type="component" value="Unassembled WGS sequence"/>
</dbReference>
<dbReference type="Gene3D" id="3.40.50.1110">
    <property type="entry name" value="SGNH hydrolase"/>
    <property type="match status" value="1"/>
</dbReference>
<dbReference type="InterPro" id="IPR001087">
    <property type="entry name" value="GDSL"/>
</dbReference>
<name>A0A7J6E756_CANSA</name>
<dbReference type="GO" id="GO:0016788">
    <property type="term" value="F:hydrolase activity, acting on ester bonds"/>
    <property type="evidence" value="ECO:0007669"/>
    <property type="project" value="InterPro"/>
</dbReference>
<comment type="caution">
    <text evidence="5">The sequence shown here is derived from an EMBL/GenBank/DDBJ whole genome shotgun (WGS) entry which is preliminary data.</text>
</comment>
<dbReference type="CDD" id="cd01837">
    <property type="entry name" value="SGNH_plant_lipase_like"/>
    <property type="match status" value="1"/>
</dbReference>
<organism evidence="5 6">
    <name type="scientific">Cannabis sativa</name>
    <name type="common">Hemp</name>
    <name type="synonym">Marijuana</name>
    <dbReference type="NCBI Taxonomy" id="3483"/>
    <lineage>
        <taxon>Eukaryota</taxon>
        <taxon>Viridiplantae</taxon>
        <taxon>Streptophyta</taxon>
        <taxon>Embryophyta</taxon>
        <taxon>Tracheophyta</taxon>
        <taxon>Spermatophyta</taxon>
        <taxon>Magnoliopsida</taxon>
        <taxon>eudicotyledons</taxon>
        <taxon>Gunneridae</taxon>
        <taxon>Pentapetalae</taxon>
        <taxon>rosids</taxon>
        <taxon>fabids</taxon>
        <taxon>Rosales</taxon>
        <taxon>Cannabaceae</taxon>
        <taxon>Cannabis</taxon>
    </lineage>
</organism>
<keyword evidence="3" id="KW-0442">Lipid degradation</keyword>